<sequence length="183" mass="21247">MHSIAIDHELRLDPLRPGHASVLFHLIDQNRAHLHPWLPFVEHMQRAEDAARFIQAVLLTPPQQRECVMLIFYQRTYVGLIGTRDTDRTNQKTEIGYWIAQSHEGQGLIRRACTALIHHLFTQTELNSIRIRCGVGNHRSAALPRRLGFRLEGVERAGEWLHDHFHDLEVYSLLKQEWTGGRV</sequence>
<evidence type="ECO:0000259" key="1">
    <source>
        <dbReference type="PROSITE" id="PS51186"/>
    </source>
</evidence>
<feature type="domain" description="N-acetyltransferase" evidence="1">
    <location>
        <begin position="10"/>
        <end position="177"/>
    </location>
</feature>
<dbReference type="AlphaFoldDB" id="A0A1G8X9E6"/>
<keyword evidence="3" id="KW-1185">Reference proteome</keyword>
<dbReference type="RefSeq" id="WP_176955859.1">
    <property type="nucleotide sequence ID" value="NZ_FNFO01000001.1"/>
</dbReference>
<dbReference type="Gene3D" id="3.40.630.30">
    <property type="match status" value="1"/>
</dbReference>
<proteinExistence type="predicted"/>
<dbReference type="InterPro" id="IPR051908">
    <property type="entry name" value="Ribosomal_N-acetyltransferase"/>
</dbReference>
<dbReference type="PANTHER" id="PTHR43441">
    <property type="entry name" value="RIBOSOMAL-PROTEIN-SERINE ACETYLTRANSFERASE"/>
    <property type="match status" value="1"/>
</dbReference>
<evidence type="ECO:0000313" key="3">
    <source>
        <dbReference type="Proteomes" id="UP000198510"/>
    </source>
</evidence>
<evidence type="ECO:0000313" key="2">
    <source>
        <dbReference type="EMBL" id="SDJ87319.1"/>
    </source>
</evidence>
<keyword evidence="2" id="KW-0808">Transferase</keyword>
<dbReference type="PANTHER" id="PTHR43441:SF12">
    <property type="entry name" value="RIBOSOMAL N-ACETYLTRANSFERASE YDAF-RELATED"/>
    <property type="match status" value="1"/>
</dbReference>
<organism evidence="2 3">
    <name type="scientific">Catalinimonas alkaloidigena</name>
    <dbReference type="NCBI Taxonomy" id="1075417"/>
    <lineage>
        <taxon>Bacteria</taxon>
        <taxon>Pseudomonadati</taxon>
        <taxon>Bacteroidota</taxon>
        <taxon>Cytophagia</taxon>
        <taxon>Cytophagales</taxon>
        <taxon>Catalimonadaceae</taxon>
        <taxon>Catalinimonas</taxon>
    </lineage>
</organism>
<protein>
    <submittedName>
        <fullName evidence="2">Ribosomal-protein-serine acetyltransferase</fullName>
    </submittedName>
</protein>
<dbReference type="EMBL" id="FNFO01000001">
    <property type="protein sequence ID" value="SDJ87319.1"/>
    <property type="molecule type" value="Genomic_DNA"/>
</dbReference>
<dbReference type="Proteomes" id="UP000198510">
    <property type="component" value="Unassembled WGS sequence"/>
</dbReference>
<dbReference type="Pfam" id="PF13302">
    <property type="entry name" value="Acetyltransf_3"/>
    <property type="match status" value="1"/>
</dbReference>
<name>A0A1G8X9E6_9BACT</name>
<reference evidence="2 3" key="1">
    <citation type="submission" date="2016-10" db="EMBL/GenBank/DDBJ databases">
        <authorList>
            <person name="de Groot N.N."/>
        </authorList>
    </citation>
    <scope>NUCLEOTIDE SEQUENCE [LARGE SCALE GENOMIC DNA]</scope>
    <source>
        <strain evidence="2 3">DSM 25186</strain>
    </source>
</reference>
<dbReference type="SUPFAM" id="SSF55729">
    <property type="entry name" value="Acyl-CoA N-acyltransferases (Nat)"/>
    <property type="match status" value="1"/>
</dbReference>
<dbReference type="InterPro" id="IPR016181">
    <property type="entry name" value="Acyl_CoA_acyltransferase"/>
</dbReference>
<dbReference type="GO" id="GO:0008999">
    <property type="term" value="F:protein-N-terminal-alanine acetyltransferase activity"/>
    <property type="evidence" value="ECO:0007669"/>
    <property type="project" value="TreeGrafter"/>
</dbReference>
<gene>
    <name evidence="2" type="ORF">SAMN05421823_101307</name>
</gene>
<dbReference type="GO" id="GO:1990189">
    <property type="term" value="F:protein N-terminal-serine acetyltransferase activity"/>
    <property type="evidence" value="ECO:0007669"/>
    <property type="project" value="TreeGrafter"/>
</dbReference>
<dbReference type="PROSITE" id="PS51186">
    <property type="entry name" value="GNAT"/>
    <property type="match status" value="1"/>
</dbReference>
<dbReference type="InterPro" id="IPR000182">
    <property type="entry name" value="GNAT_dom"/>
</dbReference>
<dbReference type="GO" id="GO:0005737">
    <property type="term" value="C:cytoplasm"/>
    <property type="evidence" value="ECO:0007669"/>
    <property type="project" value="TreeGrafter"/>
</dbReference>
<accession>A0A1G8X9E6</accession>
<dbReference type="STRING" id="1075417.SAMN05421823_101307"/>